<name>A0A3M7QEB3_BRAPC</name>
<sequence length="145" mass="17272">METSLNFCFYLKNIKINVQRSYLFNISIQYSILNINKYISELQKWLCKWKMKVAVENSCYIIFSKKRKICKDRTESFCFTMNTDEYREGFKSLFINYLVKYVNQQTSAPVNKRPINTSFIQKIKFKSLHNKLLNVPLNAYSVTAN</sequence>
<protein>
    <recommendedName>
        <fullName evidence="3">RNA-directed DNA polymerase from mobile element jockey-like</fullName>
    </recommendedName>
</protein>
<dbReference type="EMBL" id="REGN01006377">
    <property type="protein sequence ID" value="RNA09730.1"/>
    <property type="molecule type" value="Genomic_DNA"/>
</dbReference>
<evidence type="ECO:0000313" key="1">
    <source>
        <dbReference type="EMBL" id="RNA09730.1"/>
    </source>
</evidence>
<organism evidence="1 2">
    <name type="scientific">Brachionus plicatilis</name>
    <name type="common">Marine rotifer</name>
    <name type="synonym">Brachionus muelleri</name>
    <dbReference type="NCBI Taxonomy" id="10195"/>
    <lineage>
        <taxon>Eukaryota</taxon>
        <taxon>Metazoa</taxon>
        <taxon>Spiralia</taxon>
        <taxon>Gnathifera</taxon>
        <taxon>Rotifera</taxon>
        <taxon>Eurotatoria</taxon>
        <taxon>Monogononta</taxon>
        <taxon>Pseudotrocha</taxon>
        <taxon>Ploima</taxon>
        <taxon>Brachionidae</taxon>
        <taxon>Brachionus</taxon>
    </lineage>
</organism>
<keyword evidence="2" id="KW-1185">Reference proteome</keyword>
<reference evidence="1 2" key="1">
    <citation type="journal article" date="2018" name="Sci. Rep.">
        <title>Genomic signatures of local adaptation to the degree of environmental predictability in rotifers.</title>
        <authorList>
            <person name="Franch-Gras L."/>
            <person name="Hahn C."/>
            <person name="Garcia-Roger E.M."/>
            <person name="Carmona M.J."/>
            <person name="Serra M."/>
            <person name="Gomez A."/>
        </authorList>
    </citation>
    <scope>NUCLEOTIDE SEQUENCE [LARGE SCALE GENOMIC DNA]</scope>
    <source>
        <strain evidence="1">HYR1</strain>
    </source>
</reference>
<accession>A0A3M7QEB3</accession>
<gene>
    <name evidence="1" type="ORF">BpHYR1_051813</name>
</gene>
<dbReference type="Proteomes" id="UP000276133">
    <property type="component" value="Unassembled WGS sequence"/>
</dbReference>
<evidence type="ECO:0008006" key="3">
    <source>
        <dbReference type="Google" id="ProtNLM"/>
    </source>
</evidence>
<dbReference type="AlphaFoldDB" id="A0A3M7QEB3"/>
<comment type="caution">
    <text evidence="1">The sequence shown here is derived from an EMBL/GenBank/DDBJ whole genome shotgun (WGS) entry which is preliminary data.</text>
</comment>
<evidence type="ECO:0000313" key="2">
    <source>
        <dbReference type="Proteomes" id="UP000276133"/>
    </source>
</evidence>
<proteinExistence type="predicted"/>